<evidence type="ECO:0000256" key="1">
    <source>
        <dbReference type="SAM" id="MobiDB-lite"/>
    </source>
</evidence>
<gene>
    <name evidence="2" type="ORF">HK099_000357</name>
</gene>
<comment type="caution">
    <text evidence="2">The sequence shown here is derived from an EMBL/GenBank/DDBJ whole genome shotgun (WGS) entry which is preliminary data.</text>
</comment>
<dbReference type="AlphaFoldDB" id="A0AAD5XWK1"/>
<accession>A0AAD5XWK1</accession>
<reference evidence="2" key="1">
    <citation type="submission" date="2020-05" db="EMBL/GenBank/DDBJ databases">
        <title>Phylogenomic resolution of chytrid fungi.</title>
        <authorList>
            <person name="Stajich J.E."/>
            <person name="Amses K."/>
            <person name="Simmons R."/>
            <person name="Seto K."/>
            <person name="Myers J."/>
            <person name="Bonds A."/>
            <person name="Quandt C.A."/>
            <person name="Barry K."/>
            <person name="Liu P."/>
            <person name="Grigoriev I."/>
            <person name="Longcore J.E."/>
            <person name="James T.Y."/>
        </authorList>
    </citation>
    <scope>NUCLEOTIDE SEQUENCE</scope>
    <source>
        <strain evidence="2">JEL0476</strain>
    </source>
</reference>
<feature type="compositionally biased region" description="Polar residues" evidence="1">
    <location>
        <begin position="500"/>
        <end position="509"/>
    </location>
</feature>
<feature type="non-terminal residue" evidence="2">
    <location>
        <position position="516"/>
    </location>
</feature>
<proteinExistence type="predicted"/>
<keyword evidence="3" id="KW-1185">Reference proteome</keyword>
<protein>
    <submittedName>
        <fullName evidence="2">Uncharacterized protein</fullName>
    </submittedName>
</protein>
<dbReference type="Proteomes" id="UP001211065">
    <property type="component" value="Unassembled WGS sequence"/>
</dbReference>
<evidence type="ECO:0000313" key="3">
    <source>
        <dbReference type="Proteomes" id="UP001211065"/>
    </source>
</evidence>
<sequence>MALFYAFNNHRQILTPVVFNTIIKRGAALPRFLIQLVDKEYHRYERGLLERSATTLVSSGILISFLNRGYEIYKEDIEITSDDNASFERLLYSIPSPVEEIKTLILNYGFTPTRKLCSTPLQDLIYKLSKLDISLIDHLVKNGLDLIPINDAVMEKVFRDVTDQEVFVSYIKHGFKLTDQTIKKGLLIPQPAPLTFLRACIDSKHLEELAHECMVDLLGPATRIFRAESADHLLLSFNFPTSVMDKAVLVQSGVSFPNTRSYLKTYPYSVWRWILRTYGVNHRYTGKVFDDAISRAGIRFVGDPELHSLHDVFLDAGVKFKPHHVKILACRLLHRDMSANALHLINVLKVQVLSTARQDTFIPVDTIKLWIRSFKTEVIDNDDWNNRMRTIQLEGGTLGGVYRINRPPEDGLKFLNESRDIVDELSKCLVNFDRVLNSDEGLLKRRMSTGSMLQAPPQAAPIINTVEVVLDENVKHKRKFSLIKSNVENTIKNHHDSNENKISSIQSGEISIKESK</sequence>
<name>A0AAD5XWK1_9FUNG</name>
<evidence type="ECO:0000313" key="2">
    <source>
        <dbReference type="EMBL" id="KAJ3207096.1"/>
    </source>
</evidence>
<feature type="region of interest" description="Disordered" evidence="1">
    <location>
        <begin position="493"/>
        <end position="516"/>
    </location>
</feature>
<dbReference type="EMBL" id="JADGJW010001080">
    <property type="protein sequence ID" value="KAJ3207096.1"/>
    <property type="molecule type" value="Genomic_DNA"/>
</dbReference>
<organism evidence="2 3">
    <name type="scientific">Clydaea vesicula</name>
    <dbReference type="NCBI Taxonomy" id="447962"/>
    <lineage>
        <taxon>Eukaryota</taxon>
        <taxon>Fungi</taxon>
        <taxon>Fungi incertae sedis</taxon>
        <taxon>Chytridiomycota</taxon>
        <taxon>Chytridiomycota incertae sedis</taxon>
        <taxon>Chytridiomycetes</taxon>
        <taxon>Lobulomycetales</taxon>
        <taxon>Lobulomycetaceae</taxon>
        <taxon>Clydaea</taxon>
    </lineage>
</organism>